<evidence type="ECO:0000313" key="3">
    <source>
        <dbReference type="Proteomes" id="UP000540412"/>
    </source>
</evidence>
<protein>
    <submittedName>
        <fullName evidence="2">Uncharacterized protein</fullName>
    </submittedName>
</protein>
<name>A0A7W9PME7_9NOCA</name>
<comment type="caution">
    <text evidence="2">The sequence shown here is derived from an EMBL/GenBank/DDBJ whole genome shotgun (WGS) entry which is preliminary data.</text>
</comment>
<dbReference type="EMBL" id="JACHIT010000002">
    <property type="protein sequence ID" value="MBB5918158.1"/>
    <property type="molecule type" value="Genomic_DNA"/>
</dbReference>
<dbReference type="AlphaFoldDB" id="A0A7W9PME7"/>
<feature type="region of interest" description="Disordered" evidence="1">
    <location>
        <begin position="199"/>
        <end position="220"/>
    </location>
</feature>
<proteinExistence type="predicted"/>
<dbReference type="Proteomes" id="UP000540412">
    <property type="component" value="Unassembled WGS sequence"/>
</dbReference>
<accession>A0A7W9PME7</accession>
<evidence type="ECO:0000313" key="2">
    <source>
        <dbReference type="EMBL" id="MBB5918158.1"/>
    </source>
</evidence>
<sequence>MAPPPPSAVPTPPPAGPPLRIGEATATRSLEIIGLDRDDIDVRAARVLASTLDDLLAKYPIPLHGIEIEERRDDGLPILHVTGSGQRRRDDTALWVVIDHAALTGPSGRRWFRRGFDRAICTAVAQGYARALDRAGGFRAHERAWQTVLNHSLRKGNDTYSPLDPAQALADGFTEVVLRGKRAGKTARLLHDALTTAASNAAESPGLPQGSESPGRRISR</sequence>
<dbReference type="RefSeq" id="WP_040747470.1">
    <property type="nucleotide sequence ID" value="NZ_JACHIT010000002.1"/>
</dbReference>
<evidence type="ECO:0000256" key="1">
    <source>
        <dbReference type="SAM" id="MobiDB-lite"/>
    </source>
</evidence>
<keyword evidence="3" id="KW-1185">Reference proteome</keyword>
<organism evidence="2 3">
    <name type="scientific">Nocardia transvalensis</name>
    <dbReference type="NCBI Taxonomy" id="37333"/>
    <lineage>
        <taxon>Bacteria</taxon>
        <taxon>Bacillati</taxon>
        <taxon>Actinomycetota</taxon>
        <taxon>Actinomycetes</taxon>
        <taxon>Mycobacteriales</taxon>
        <taxon>Nocardiaceae</taxon>
        <taxon>Nocardia</taxon>
    </lineage>
</organism>
<reference evidence="2 3" key="1">
    <citation type="submission" date="2020-08" db="EMBL/GenBank/DDBJ databases">
        <title>Sequencing the genomes of 1000 actinobacteria strains.</title>
        <authorList>
            <person name="Klenk H.-P."/>
        </authorList>
    </citation>
    <scope>NUCLEOTIDE SEQUENCE [LARGE SCALE GENOMIC DNA]</scope>
    <source>
        <strain evidence="2 3">DSM 43582</strain>
    </source>
</reference>
<gene>
    <name evidence="2" type="ORF">BJY24_007070</name>
</gene>